<dbReference type="HOGENOM" id="CLU_175401_0_0_9"/>
<evidence type="ECO:0000313" key="1">
    <source>
        <dbReference type="EMBL" id="EOI58960.1"/>
    </source>
</evidence>
<dbReference type="OrthoDB" id="2194825at2"/>
<dbReference type="AlphaFoldDB" id="R2VM73"/>
<evidence type="ECO:0000313" key="4">
    <source>
        <dbReference type="Proteomes" id="UP000014160"/>
    </source>
</evidence>
<reference evidence="2 4" key="2">
    <citation type="submission" date="2013-03" db="EMBL/GenBank/DDBJ databases">
        <title>The Genome Sequence of Enterococcus gilvus ATCC BAA-350 (PacBio/Illumina hybrid assembly).</title>
        <authorList>
            <consortium name="The Broad Institute Genomics Platform"/>
            <consortium name="The Broad Institute Genome Sequencing Center for Infectious Disease"/>
            <person name="Earl A."/>
            <person name="Russ C."/>
            <person name="Gilmore M."/>
            <person name="Surin D."/>
            <person name="Walker B."/>
            <person name="Young S."/>
            <person name="Zeng Q."/>
            <person name="Gargeya S."/>
            <person name="Fitzgerald M."/>
            <person name="Haas B."/>
            <person name="Abouelleil A."/>
            <person name="Allen A.W."/>
            <person name="Alvarado L."/>
            <person name="Arachchi H.M."/>
            <person name="Berlin A.M."/>
            <person name="Chapman S.B."/>
            <person name="Gainer-Dewar J."/>
            <person name="Goldberg J."/>
            <person name="Griggs A."/>
            <person name="Gujja S."/>
            <person name="Hansen M."/>
            <person name="Howarth C."/>
            <person name="Imamovic A."/>
            <person name="Ireland A."/>
            <person name="Larimer J."/>
            <person name="McCowan C."/>
            <person name="Murphy C."/>
            <person name="Pearson M."/>
            <person name="Poon T.W."/>
            <person name="Priest M."/>
            <person name="Roberts A."/>
            <person name="Saif S."/>
            <person name="Shea T."/>
            <person name="Sisk P."/>
            <person name="Sykes S."/>
            <person name="Wortman J."/>
            <person name="Nusbaum C."/>
            <person name="Birren B."/>
        </authorList>
    </citation>
    <scope>NUCLEOTIDE SEQUENCE [LARGE SCALE GENOMIC DNA]</scope>
    <source>
        <strain evidence="2 4">ATCC BAA-350</strain>
    </source>
</reference>
<dbReference type="Proteomes" id="UP000013750">
    <property type="component" value="Unassembled WGS sequence"/>
</dbReference>
<comment type="caution">
    <text evidence="1">The sequence shown here is derived from an EMBL/GenBank/DDBJ whole genome shotgun (WGS) entry which is preliminary data.</text>
</comment>
<dbReference type="EMBL" id="ASWH01000002">
    <property type="protein sequence ID" value="EOW79163.1"/>
    <property type="molecule type" value="Genomic_DNA"/>
</dbReference>
<dbReference type="Proteomes" id="UP000014160">
    <property type="component" value="Unassembled WGS sequence"/>
</dbReference>
<dbReference type="eggNOG" id="ENOG50307TT">
    <property type="taxonomic scope" value="Bacteria"/>
</dbReference>
<organism evidence="1 3">
    <name type="scientific">Enterococcus gilvus ATCC BAA-350</name>
    <dbReference type="NCBI Taxonomy" id="1158614"/>
    <lineage>
        <taxon>Bacteria</taxon>
        <taxon>Bacillati</taxon>
        <taxon>Bacillota</taxon>
        <taxon>Bacilli</taxon>
        <taxon>Lactobacillales</taxon>
        <taxon>Enterococcaceae</taxon>
        <taxon>Enterococcus</taxon>
    </lineage>
</organism>
<keyword evidence="4" id="KW-1185">Reference proteome</keyword>
<reference evidence="1 3" key="1">
    <citation type="submission" date="2013-02" db="EMBL/GenBank/DDBJ databases">
        <title>The Genome Sequence of Enterococcus gilvus ATCC BAA-350.</title>
        <authorList>
            <consortium name="The Broad Institute Genome Sequencing Platform"/>
            <consortium name="The Broad Institute Genome Sequencing Center for Infectious Disease"/>
            <person name="Earl A.M."/>
            <person name="Gilmore M.S."/>
            <person name="Lebreton F."/>
            <person name="Walker B."/>
            <person name="Young S.K."/>
            <person name="Zeng Q."/>
            <person name="Gargeya S."/>
            <person name="Fitzgerald M."/>
            <person name="Haas B."/>
            <person name="Abouelleil A."/>
            <person name="Alvarado L."/>
            <person name="Arachchi H.M."/>
            <person name="Berlin A.M."/>
            <person name="Chapman S.B."/>
            <person name="Dewar J."/>
            <person name="Goldberg J."/>
            <person name="Griggs A."/>
            <person name="Gujja S."/>
            <person name="Hansen M."/>
            <person name="Howarth C."/>
            <person name="Imamovic A."/>
            <person name="Larimer J."/>
            <person name="McCowan C."/>
            <person name="Murphy C."/>
            <person name="Neiman D."/>
            <person name="Pearson M."/>
            <person name="Priest M."/>
            <person name="Roberts A."/>
            <person name="Saif S."/>
            <person name="Shea T."/>
            <person name="Sisk P."/>
            <person name="Sykes S."/>
            <person name="Wortman J."/>
            <person name="Nusbaum C."/>
            <person name="Birren B."/>
        </authorList>
    </citation>
    <scope>NUCLEOTIDE SEQUENCE [LARGE SCALE GENOMIC DNA]</scope>
    <source>
        <strain evidence="1 3">ATCC BAA-350</strain>
    </source>
</reference>
<dbReference type="RefSeq" id="WP_010778597.1">
    <property type="nucleotide sequence ID" value="NZ_ASWH01000002.1"/>
</dbReference>
<dbReference type="PATRIC" id="fig|1158614.3.peg.134"/>
<gene>
    <name evidence="2" type="ORF">I592_03301</name>
    <name evidence="1" type="ORF">UKC_00146</name>
</gene>
<evidence type="ECO:0000313" key="2">
    <source>
        <dbReference type="EMBL" id="EOW79163.1"/>
    </source>
</evidence>
<proteinExistence type="predicted"/>
<protein>
    <submittedName>
        <fullName evidence="1">Uncharacterized protein</fullName>
    </submittedName>
</protein>
<evidence type="ECO:0000313" key="3">
    <source>
        <dbReference type="Proteomes" id="UP000013750"/>
    </source>
</evidence>
<accession>R2VM73</accession>
<sequence length="97" mass="11091">MANRAPQWWSFLANFGMRSKKAAADVVLHELVVSFKAVPAPNILQHVKIKEAAQWEVYGSDVFRGKTTLKKEEMKRLLVNELYLKDDQVYVVEANAN</sequence>
<dbReference type="EMBL" id="AJDQ01000002">
    <property type="protein sequence ID" value="EOI58960.1"/>
    <property type="molecule type" value="Genomic_DNA"/>
</dbReference>
<name>R2VM73_9ENTE</name>